<evidence type="ECO:0000313" key="1">
    <source>
        <dbReference type="EMBL" id="MBC3790324.1"/>
    </source>
</evidence>
<dbReference type="EMBL" id="VFIA01000004">
    <property type="protein sequence ID" value="MBC3790324.1"/>
    <property type="molecule type" value="Genomic_DNA"/>
</dbReference>
<protein>
    <recommendedName>
        <fullName evidence="3">Outer membrane protein beta-barrel domain-containing protein</fullName>
    </recommendedName>
</protein>
<proteinExistence type="predicted"/>
<dbReference type="Proteomes" id="UP000700732">
    <property type="component" value="Unassembled WGS sequence"/>
</dbReference>
<gene>
    <name evidence="1" type="ORF">FH603_811</name>
</gene>
<name>A0ABR6W278_9BACT</name>
<evidence type="ECO:0008006" key="3">
    <source>
        <dbReference type="Google" id="ProtNLM"/>
    </source>
</evidence>
<accession>A0ABR6W278</accession>
<reference evidence="1 2" key="1">
    <citation type="submission" date="2019-06" db="EMBL/GenBank/DDBJ databases">
        <title>Spirosoma utsteinense sp. nov. isolated from Antarctic ice-free soils.</title>
        <authorList>
            <person name="Tahon G."/>
        </authorList>
    </citation>
    <scope>NUCLEOTIDE SEQUENCE [LARGE SCALE GENOMIC DNA]</scope>
    <source>
        <strain evidence="1 2">LMG 31447</strain>
    </source>
</reference>
<evidence type="ECO:0000313" key="2">
    <source>
        <dbReference type="Proteomes" id="UP000700732"/>
    </source>
</evidence>
<organism evidence="1 2">
    <name type="scientific">Spirosoma utsteinense</name>
    <dbReference type="NCBI Taxonomy" id="2585773"/>
    <lineage>
        <taxon>Bacteria</taxon>
        <taxon>Pseudomonadati</taxon>
        <taxon>Bacteroidota</taxon>
        <taxon>Cytophagia</taxon>
        <taxon>Cytophagales</taxon>
        <taxon>Cytophagaceae</taxon>
        <taxon>Spirosoma</taxon>
    </lineage>
</organism>
<comment type="caution">
    <text evidence="1">The sequence shown here is derived from an EMBL/GenBank/DDBJ whole genome shotgun (WGS) entry which is preliminary data.</text>
</comment>
<sequence length="275" mass="30488">MAIYRLLRLVNLLLLAMPLGVTAQRSVIWQERPGTWSLHVGIGPSRYLGDLNEPLDLAQLRLGFATSAAVTYCVTDQLAIRGDLQLYYIRGAQRGTRLAHNNLAFHSTNPDLSVGIQYSIWHSKHRTYAVIPYGIAGIGVTYMTPKAVYQGISYSLAPLQTEGIAYNRLPLIVRYGIGLPLIKSDRFKGSLEGTYTHVASDYLDDVSTQYVDRTSMPFPAVVLSDRSPEIGNLPNAPGAKRGNPARNDGYLTLSARLVFIIMTPLQRNYRRMFGG</sequence>
<keyword evidence="2" id="KW-1185">Reference proteome</keyword>
<dbReference type="RefSeq" id="WP_186736171.1">
    <property type="nucleotide sequence ID" value="NZ_VFIA01000004.1"/>
</dbReference>